<dbReference type="InterPro" id="IPR024826">
    <property type="entry name" value="DNA_pol_delta/II_ssu"/>
</dbReference>
<reference evidence="18" key="1">
    <citation type="journal article" date="2014" name="Genome Biol. Evol.">
        <title>Pangenome evidence for extensive interdomain horizontal transfer affecting lineage core and shell genes in uncultured planktonic thaumarchaeota and euryarchaeota.</title>
        <authorList>
            <person name="Deschamps P."/>
            <person name="Zivanovic Y."/>
            <person name="Moreira D."/>
            <person name="Rodriguez-Valera F."/>
            <person name="Lopez-Garcia P."/>
        </authorList>
    </citation>
    <scope>NUCLEOTIDE SEQUENCE</scope>
</reference>
<evidence type="ECO:0000256" key="14">
    <source>
        <dbReference type="ARBA" id="ARBA00049244"/>
    </source>
</evidence>
<evidence type="ECO:0000256" key="11">
    <source>
        <dbReference type="ARBA" id="ARBA00023125"/>
    </source>
</evidence>
<dbReference type="InterPro" id="IPR029052">
    <property type="entry name" value="Metallo-depent_PP-like"/>
</dbReference>
<keyword evidence="9 15" id="KW-0269">Exonuclease</keyword>
<dbReference type="GO" id="GO:0003887">
    <property type="term" value="F:DNA-directed DNA polymerase activity"/>
    <property type="evidence" value="ECO:0007669"/>
    <property type="project" value="UniProtKB-UniRule"/>
</dbReference>
<evidence type="ECO:0000256" key="10">
    <source>
        <dbReference type="ARBA" id="ARBA00022932"/>
    </source>
</evidence>
<name>A0A075H6M7_9EURY</name>
<dbReference type="HAMAP" id="MF_00325">
    <property type="entry name" value="DNApol_II_A_arch"/>
    <property type="match status" value="1"/>
</dbReference>
<comment type="similarity">
    <text evidence="2 15">Belongs to the DNA polymerase delta/II small subunit family.</text>
</comment>
<comment type="function">
    <text evidence="13 15">Possesses two activities: a DNA synthesis (polymerase) and an exonucleolytic activity that degrades single-stranded DNA in the 3' to 5' direction. Has a template-primer preference which is characteristic of a replicative DNA polymerase.</text>
</comment>
<accession>A0A075H6M7</accession>
<organism evidence="18">
    <name type="scientific">uncultured marine group II/III euryarchaeote KM3_37_G11</name>
    <dbReference type="NCBI Taxonomy" id="1456444"/>
    <lineage>
        <taxon>Archaea</taxon>
        <taxon>Methanobacteriati</taxon>
        <taxon>Methanobacteriota</taxon>
        <taxon>environmental samples</taxon>
    </lineage>
</organism>
<protein>
    <recommendedName>
        <fullName evidence="15">DNA polymerase II small subunit</fullName>
        <shortName evidence="15">Pol II</shortName>
        <ecNumber evidence="15">2.7.7.7</ecNumber>
    </recommendedName>
    <alternativeName>
        <fullName evidence="15">Exodeoxyribonuclease small subunit</fullName>
        <ecNumber evidence="15">3.1.11.1</ecNumber>
    </alternativeName>
</protein>
<evidence type="ECO:0000256" key="3">
    <source>
        <dbReference type="ARBA" id="ARBA00011315"/>
    </source>
</evidence>
<evidence type="ECO:0000256" key="7">
    <source>
        <dbReference type="ARBA" id="ARBA00022722"/>
    </source>
</evidence>
<evidence type="ECO:0000256" key="13">
    <source>
        <dbReference type="ARBA" id="ARBA00024817"/>
    </source>
</evidence>
<keyword evidence="12 15" id="KW-0511">Multifunctional enzyme</keyword>
<feature type="region of interest" description="Disordered" evidence="16">
    <location>
        <begin position="34"/>
        <end position="67"/>
    </location>
</feature>
<keyword evidence="8 15" id="KW-0378">Hydrolase</keyword>
<dbReference type="GO" id="GO:0003677">
    <property type="term" value="F:DNA binding"/>
    <property type="evidence" value="ECO:0007669"/>
    <property type="project" value="UniProtKB-UniRule"/>
</dbReference>
<evidence type="ECO:0000259" key="17">
    <source>
        <dbReference type="Pfam" id="PF04042"/>
    </source>
</evidence>
<evidence type="ECO:0000313" key="18">
    <source>
        <dbReference type="EMBL" id="AIF09563.1"/>
    </source>
</evidence>
<proteinExistence type="inferred from homology"/>
<evidence type="ECO:0000256" key="16">
    <source>
        <dbReference type="SAM" id="MobiDB-lite"/>
    </source>
</evidence>
<dbReference type="EMBL" id="KF900866">
    <property type="protein sequence ID" value="AIF09563.1"/>
    <property type="molecule type" value="Genomic_DNA"/>
</dbReference>
<dbReference type="SUPFAM" id="SSF56300">
    <property type="entry name" value="Metallo-dependent phosphatases"/>
    <property type="match status" value="1"/>
</dbReference>
<dbReference type="PIRSF" id="PIRSF000803">
    <property type="entry name" value="Arc_Pol2_small"/>
    <property type="match status" value="1"/>
</dbReference>
<dbReference type="PANTHER" id="PTHR10416:SF0">
    <property type="entry name" value="DNA POLYMERASE DELTA SUBUNIT 2"/>
    <property type="match status" value="1"/>
</dbReference>
<evidence type="ECO:0000256" key="2">
    <source>
        <dbReference type="ARBA" id="ARBA00006035"/>
    </source>
</evidence>
<evidence type="ECO:0000256" key="1">
    <source>
        <dbReference type="ARBA" id="ARBA00000563"/>
    </source>
</evidence>
<comment type="subunit">
    <text evidence="3 15">Heterodimer of a large subunit and a small subunit.</text>
</comment>
<dbReference type="GO" id="GO:0042575">
    <property type="term" value="C:DNA polymerase complex"/>
    <property type="evidence" value="ECO:0007669"/>
    <property type="project" value="TreeGrafter"/>
</dbReference>
<evidence type="ECO:0000256" key="5">
    <source>
        <dbReference type="ARBA" id="ARBA00022695"/>
    </source>
</evidence>
<keyword evidence="11 15" id="KW-0238">DNA-binding</keyword>
<feature type="domain" description="DNA polymerase alpha/delta/epsilon subunit B" evidence="17">
    <location>
        <begin position="243"/>
        <end position="437"/>
    </location>
</feature>
<keyword evidence="6 15" id="KW-0235">DNA replication</keyword>
<keyword evidence="7 15" id="KW-0540">Nuclease</keyword>
<evidence type="ECO:0000256" key="9">
    <source>
        <dbReference type="ARBA" id="ARBA00022839"/>
    </source>
</evidence>
<evidence type="ECO:0000256" key="4">
    <source>
        <dbReference type="ARBA" id="ARBA00022679"/>
    </source>
</evidence>
<dbReference type="EC" id="3.1.11.1" evidence="15"/>
<dbReference type="PANTHER" id="PTHR10416">
    <property type="entry name" value="DNA POLYMERASE DELTA SUBUNIT 2"/>
    <property type="match status" value="1"/>
</dbReference>
<comment type="catalytic activity">
    <reaction evidence="14 15">
        <text>DNA(n) + a 2'-deoxyribonucleoside 5'-triphosphate = DNA(n+1) + diphosphate</text>
        <dbReference type="Rhea" id="RHEA:22508"/>
        <dbReference type="Rhea" id="RHEA-COMP:17339"/>
        <dbReference type="Rhea" id="RHEA-COMP:17340"/>
        <dbReference type="ChEBI" id="CHEBI:33019"/>
        <dbReference type="ChEBI" id="CHEBI:61560"/>
        <dbReference type="ChEBI" id="CHEBI:173112"/>
        <dbReference type="EC" id="2.7.7.7"/>
    </reaction>
</comment>
<evidence type="ECO:0000256" key="6">
    <source>
        <dbReference type="ARBA" id="ARBA00022705"/>
    </source>
</evidence>
<evidence type="ECO:0000256" key="8">
    <source>
        <dbReference type="ARBA" id="ARBA00022801"/>
    </source>
</evidence>
<comment type="catalytic activity">
    <reaction evidence="1 15">
        <text>Exonucleolytic cleavage in the 3'- to 5'-direction to yield nucleoside 5'-phosphates.</text>
        <dbReference type="EC" id="3.1.11.1"/>
    </reaction>
</comment>
<dbReference type="GO" id="GO:0006271">
    <property type="term" value="P:DNA strand elongation involved in DNA replication"/>
    <property type="evidence" value="ECO:0007669"/>
    <property type="project" value="TreeGrafter"/>
</dbReference>
<dbReference type="EC" id="2.7.7.7" evidence="15"/>
<evidence type="ECO:0000256" key="12">
    <source>
        <dbReference type="ARBA" id="ARBA00023268"/>
    </source>
</evidence>
<dbReference type="GO" id="GO:0008310">
    <property type="term" value="F:single-stranded DNA 3'-5' DNA exonuclease activity"/>
    <property type="evidence" value="ECO:0007669"/>
    <property type="project" value="UniProtKB-EC"/>
</dbReference>
<dbReference type="InterPro" id="IPR011149">
    <property type="entry name" value="Pol2_small_arc"/>
</dbReference>
<dbReference type="Gene3D" id="3.60.21.50">
    <property type="match status" value="1"/>
</dbReference>
<dbReference type="GO" id="GO:0006308">
    <property type="term" value="P:DNA catabolic process"/>
    <property type="evidence" value="ECO:0007669"/>
    <property type="project" value="UniProtKB-UniRule"/>
</dbReference>
<dbReference type="Pfam" id="PF04042">
    <property type="entry name" value="DNA_pol_E_B"/>
    <property type="match status" value="1"/>
</dbReference>
<gene>
    <name evidence="18" type="primary">DPB2</name>
    <name evidence="15" type="synonym">polB</name>
</gene>
<dbReference type="AlphaFoldDB" id="A0A075H6M7"/>
<evidence type="ECO:0000256" key="15">
    <source>
        <dbReference type="HAMAP-Rule" id="MF_00325"/>
    </source>
</evidence>
<keyword evidence="10 15" id="KW-0239">DNA-directed DNA polymerase</keyword>
<keyword evidence="4 15" id="KW-0808">Transferase</keyword>
<sequence length="492" mass="54819">MLSERAIDEILTLVPTERTIEAPPATLRTAQATLADPESHSPIGRTLAPVVSTEPTPAPRRHGLSHYSLDDFPMEARDVDSEIEIHFDITGRSTTEGKMFDMQSFFSDRLRQIRQMMIVGRSLPRRPISNSEAWRNRQRYSSTDYEVTLVGLVSETRWARSGNFNFVIEDETMQIRCSLKPPSGASNLHPALDGLMNDDVVGVSGHFLIGERNPLFLANDIHMPPLGRHSKATASEDEAVSAAFLSDVHVGSKTFLAPQWEKMIEWFRTDPLARTVKYFVLSGDGVDGVGIYPGQQRHLAITDLFNQYGELARLLEGLPDWVDLMILPGNHDAVRPAEPQPALDPEIQQDYSDAVFVGNPCDFSLHGVRILSYHGKSIDDFVAGLRSITYSTPELAMKAMLERRHLAPSWGGKTPLSPEPEDRMVISTVPDIFVTGHVHGHYAGNYKGTTMIHSSTWQDQTDYQRMLGFQPKPCILTVVNLHTHATASIPFA</sequence>
<keyword evidence="5 15" id="KW-0548">Nucleotidyltransferase</keyword>
<dbReference type="InterPro" id="IPR007185">
    <property type="entry name" value="DNA_pol_a/d/e_bsu"/>
</dbReference>